<dbReference type="SUPFAM" id="SSF52047">
    <property type="entry name" value="RNI-like"/>
    <property type="match status" value="1"/>
</dbReference>
<proteinExistence type="predicted"/>
<evidence type="ECO:0008006" key="3">
    <source>
        <dbReference type="Google" id="ProtNLM"/>
    </source>
</evidence>
<evidence type="ECO:0000313" key="1">
    <source>
        <dbReference type="EMBL" id="RDX55084.1"/>
    </source>
</evidence>
<organism evidence="1 2">
    <name type="scientific">Lentinus brumalis</name>
    <dbReference type="NCBI Taxonomy" id="2498619"/>
    <lineage>
        <taxon>Eukaryota</taxon>
        <taxon>Fungi</taxon>
        <taxon>Dikarya</taxon>
        <taxon>Basidiomycota</taxon>
        <taxon>Agaricomycotina</taxon>
        <taxon>Agaricomycetes</taxon>
        <taxon>Polyporales</taxon>
        <taxon>Polyporaceae</taxon>
        <taxon>Lentinus</taxon>
    </lineage>
</organism>
<dbReference type="Gene3D" id="3.80.10.10">
    <property type="entry name" value="Ribonuclease Inhibitor"/>
    <property type="match status" value="1"/>
</dbReference>
<accession>A0A371DRG2</accession>
<dbReference type="Proteomes" id="UP000256964">
    <property type="component" value="Unassembled WGS sequence"/>
</dbReference>
<sequence length="323" mass="35782">MTNRPELASNIRELILYDIDQTLHPPPTLRLSGVQLLRLVAMDMSNPWTTAAFSTSKHSVRLLSLRDCHAEDTESFLAFLSEMPNLKNVDIERGRLRITDNQGIYAVGPPDLESLSVVGGESYDLASLAVVGALLAQPGSYKHLSILKVHLGTGHLSMFDRFLAVAGPNLRELNLGIKSDGPLVPLGMIPQQFPLSLGCCTNLLLFALEFRLVPPSQGTNHLYYVPLLLSTLSALKLRRVMFVAKASRAAQQDLDALDWEGIGQLLAEERFAMVRRIVVHLIGGHAIRHRATPFIEERLPGICARGILRIVHDHRTELQCLVR</sequence>
<reference evidence="1 2" key="1">
    <citation type="journal article" date="2018" name="Biotechnol. Biofuels">
        <title>Integrative visual omics of the white-rot fungus Polyporus brumalis exposes the biotechnological potential of its oxidative enzymes for delignifying raw plant biomass.</title>
        <authorList>
            <person name="Miyauchi S."/>
            <person name="Rancon A."/>
            <person name="Drula E."/>
            <person name="Hage H."/>
            <person name="Chaduli D."/>
            <person name="Favel A."/>
            <person name="Grisel S."/>
            <person name="Henrissat B."/>
            <person name="Herpoel-Gimbert I."/>
            <person name="Ruiz-Duenas F.J."/>
            <person name="Chevret D."/>
            <person name="Hainaut M."/>
            <person name="Lin J."/>
            <person name="Wang M."/>
            <person name="Pangilinan J."/>
            <person name="Lipzen A."/>
            <person name="Lesage-Meessen L."/>
            <person name="Navarro D."/>
            <person name="Riley R."/>
            <person name="Grigoriev I.V."/>
            <person name="Zhou S."/>
            <person name="Raouche S."/>
            <person name="Rosso M.N."/>
        </authorList>
    </citation>
    <scope>NUCLEOTIDE SEQUENCE [LARGE SCALE GENOMIC DNA]</scope>
    <source>
        <strain evidence="1 2">BRFM 1820</strain>
    </source>
</reference>
<dbReference type="InterPro" id="IPR032675">
    <property type="entry name" value="LRR_dom_sf"/>
</dbReference>
<dbReference type="OrthoDB" id="2743914at2759"/>
<name>A0A371DRG2_9APHY</name>
<protein>
    <recommendedName>
        <fullName evidence="3">F-box domain-containing protein</fullName>
    </recommendedName>
</protein>
<keyword evidence="2" id="KW-1185">Reference proteome</keyword>
<evidence type="ECO:0000313" key="2">
    <source>
        <dbReference type="Proteomes" id="UP000256964"/>
    </source>
</evidence>
<gene>
    <name evidence="1" type="ORF">OH76DRAFT_1452805</name>
</gene>
<dbReference type="EMBL" id="KZ857383">
    <property type="protein sequence ID" value="RDX55084.1"/>
    <property type="molecule type" value="Genomic_DNA"/>
</dbReference>
<dbReference type="AlphaFoldDB" id="A0A371DRG2"/>